<sequence length="99" mass="10919">MYGLMLSQGPPGRPIQHLTYHDDALLVKPLASGFTIVSLTDAKIGSYSRSRSDADRDGPPATIRAVTENVESPIKSWSLFVPKFLGSGRWLWFVNLDPC</sequence>
<protein>
    <submittedName>
        <fullName evidence="1">Uncharacterized protein</fullName>
    </submittedName>
</protein>
<accession>A0A553HRQ6</accession>
<comment type="caution">
    <text evidence="1">The sequence shown here is derived from an EMBL/GenBank/DDBJ whole genome shotgun (WGS) entry which is preliminary data.</text>
</comment>
<keyword evidence="2" id="KW-1185">Reference proteome</keyword>
<dbReference type="AlphaFoldDB" id="A0A553HRQ6"/>
<proteinExistence type="predicted"/>
<dbReference type="EMBL" id="VFLP01000053">
    <property type="protein sequence ID" value="TRX90626.1"/>
    <property type="molecule type" value="Genomic_DNA"/>
</dbReference>
<reference evidence="2" key="1">
    <citation type="submission" date="2019-06" db="EMBL/GenBank/DDBJ databases">
        <title>Draft genome sequence of the griseofulvin-producing fungus Xylaria cubensis strain G536.</title>
        <authorList>
            <person name="Mead M.E."/>
            <person name="Raja H.A."/>
            <person name="Steenwyk J.L."/>
            <person name="Knowles S.L."/>
            <person name="Oberlies N.H."/>
            <person name="Rokas A."/>
        </authorList>
    </citation>
    <scope>NUCLEOTIDE SEQUENCE [LARGE SCALE GENOMIC DNA]</scope>
    <source>
        <strain evidence="2">G536</strain>
    </source>
</reference>
<name>A0A553HRQ6_9PEZI</name>
<dbReference type="Proteomes" id="UP000319160">
    <property type="component" value="Unassembled WGS sequence"/>
</dbReference>
<gene>
    <name evidence="1" type="ORF">FHL15_008401</name>
</gene>
<evidence type="ECO:0000313" key="1">
    <source>
        <dbReference type="EMBL" id="TRX90626.1"/>
    </source>
</evidence>
<organism evidence="1 2">
    <name type="scientific">Xylaria flabelliformis</name>
    <dbReference type="NCBI Taxonomy" id="2512241"/>
    <lineage>
        <taxon>Eukaryota</taxon>
        <taxon>Fungi</taxon>
        <taxon>Dikarya</taxon>
        <taxon>Ascomycota</taxon>
        <taxon>Pezizomycotina</taxon>
        <taxon>Sordariomycetes</taxon>
        <taxon>Xylariomycetidae</taxon>
        <taxon>Xylariales</taxon>
        <taxon>Xylariaceae</taxon>
        <taxon>Xylaria</taxon>
    </lineage>
</organism>
<evidence type="ECO:0000313" key="2">
    <source>
        <dbReference type="Proteomes" id="UP000319160"/>
    </source>
</evidence>